<evidence type="ECO:0000256" key="1">
    <source>
        <dbReference type="SAM" id="Phobius"/>
    </source>
</evidence>
<dbReference type="SUPFAM" id="SSF49785">
    <property type="entry name" value="Galactose-binding domain-like"/>
    <property type="match status" value="1"/>
</dbReference>
<dbReference type="Gene3D" id="2.60.120.430">
    <property type="entry name" value="Galactose-binding lectin"/>
    <property type="match status" value="1"/>
</dbReference>
<dbReference type="RefSeq" id="WP_143411700.1">
    <property type="nucleotide sequence ID" value="NZ_VHSF01000003.1"/>
</dbReference>
<dbReference type="InterPro" id="IPR045749">
    <property type="entry name" value="DUF6090"/>
</dbReference>
<comment type="caution">
    <text evidence="2">The sequence shown here is derived from an EMBL/GenBank/DDBJ whole genome shotgun (WGS) entry which is preliminary data.</text>
</comment>
<feature type="transmembrane region" description="Helical" evidence="1">
    <location>
        <begin position="21"/>
        <end position="42"/>
    </location>
</feature>
<name>A0A550I0J4_9FLAO</name>
<evidence type="ECO:0000313" key="2">
    <source>
        <dbReference type="EMBL" id="TRO64507.1"/>
    </source>
</evidence>
<keyword evidence="3" id="KW-1185">Reference proteome</keyword>
<dbReference type="InterPro" id="IPR008979">
    <property type="entry name" value="Galactose-bd-like_sf"/>
</dbReference>
<evidence type="ECO:0000313" key="3">
    <source>
        <dbReference type="Proteomes" id="UP000315131"/>
    </source>
</evidence>
<protein>
    <recommendedName>
        <fullName evidence="4">CBM11 domain-containing protein</fullName>
    </recommendedName>
</protein>
<sequence length="426" mass="49114">MFRFFRFIRQKLCFEGKIPRYLAYAVGEIILVVIGILIALQINNANQQRIEKEALWGYMSNIRSNIRNDLKQTTAINFVKDQLAANTPRFWEIRAKEDFSYKDYQEASDHMNTIDDQEAFVPSSFGFETLKSTGYIGKLQGTDMEILLFKYYDLTEKIKRILDRERTFLDNLVMESQRTDSGITSETAYAMRQDSLLFYQVKDQYVKTLNSPVYDAAVSMFRFNSFFGYRYYLDFLGKNIISLIDAKKLKASPEVMRSVELYDADFSGIGQEEVLINGLVPRSISVFTASNQGFDKVIVNIEDDHLGFDVSPGLEWAAAMFVVDSLGGNVRASKDFSEFKSIELEARGAKGNEKLWFTVKDRDDPDDGTEARAALDLTRNWKRYRFDLREDFPTGDLKKLNVLAGFVLLDTEGSNFYIKNIRYLKE</sequence>
<accession>A0A550I0J4</accession>
<organism evidence="2 3">
    <name type="scientific">Christiangramia sabulilitoris</name>
    <dbReference type="NCBI Taxonomy" id="2583991"/>
    <lineage>
        <taxon>Bacteria</taxon>
        <taxon>Pseudomonadati</taxon>
        <taxon>Bacteroidota</taxon>
        <taxon>Flavobacteriia</taxon>
        <taxon>Flavobacteriales</taxon>
        <taxon>Flavobacteriaceae</taxon>
        <taxon>Christiangramia</taxon>
    </lineage>
</organism>
<keyword evidence="1" id="KW-0472">Membrane</keyword>
<dbReference type="AlphaFoldDB" id="A0A550I0J4"/>
<dbReference type="Proteomes" id="UP000315131">
    <property type="component" value="Unassembled WGS sequence"/>
</dbReference>
<gene>
    <name evidence="2" type="ORF">FGM01_13540</name>
</gene>
<proteinExistence type="predicted"/>
<keyword evidence="1" id="KW-1133">Transmembrane helix</keyword>
<dbReference type="OrthoDB" id="1414794at2"/>
<evidence type="ECO:0008006" key="4">
    <source>
        <dbReference type="Google" id="ProtNLM"/>
    </source>
</evidence>
<dbReference type="EMBL" id="VHSF01000003">
    <property type="protein sequence ID" value="TRO64507.1"/>
    <property type="molecule type" value="Genomic_DNA"/>
</dbReference>
<dbReference type="Pfam" id="PF19578">
    <property type="entry name" value="DUF6090"/>
    <property type="match status" value="1"/>
</dbReference>
<reference evidence="2 3" key="1">
    <citation type="submission" date="2019-06" db="EMBL/GenBank/DDBJ databases">
        <title>Gramella sabulilitoris sp. nov., isolated from a marine sand.</title>
        <authorList>
            <person name="Yoon J.-H."/>
        </authorList>
    </citation>
    <scope>NUCLEOTIDE SEQUENCE [LARGE SCALE GENOMIC DNA]</scope>
    <source>
        <strain evidence="2 3">HSMS-1</strain>
    </source>
</reference>
<keyword evidence="1" id="KW-0812">Transmembrane</keyword>